<dbReference type="Proteomes" id="UP001201262">
    <property type="component" value="Unassembled WGS sequence"/>
</dbReference>
<feature type="compositionally biased region" description="Low complexity" evidence="2">
    <location>
        <begin position="307"/>
        <end position="329"/>
    </location>
</feature>
<dbReference type="GeneID" id="70239711"/>
<evidence type="ECO:0000256" key="2">
    <source>
        <dbReference type="SAM" id="MobiDB-lite"/>
    </source>
</evidence>
<dbReference type="EMBL" id="JAJTJA010000004">
    <property type="protein sequence ID" value="KAH8700997.1"/>
    <property type="molecule type" value="Genomic_DNA"/>
</dbReference>
<reference evidence="4" key="1">
    <citation type="submission" date="2021-12" db="EMBL/GenBank/DDBJ databases">
        <title>Convergent genome expansion in fungi linked to evolution of root-endophyte symbiosis.</title>
        <authorList>
            <consortium name="DOE Joint Genome Institute"/>
            <person name="Ke Y.-H."/>
            <person name="Bonito G."/>
            <person name="Liao H.-L."/>
            <person name="Looney B."/>
            <person name="Rojas-Flechas A."/>
            <person name="Nash J."/>
            <person name="Hameed K."/>
            <person name="Schadt C."/>
            <person name="Martin F."/>
            <person name="Crous P.W."/>
            <person name="Miettinen O."/>
            <person name="Magnuson J.K."/>
            <person name="Labbe J."/>
            <person name="Jacobson D."/>
            <person name="Doktycz M.J."/>
            <person name="Veneault-Fourrey C."/>
            <person name="Kuo A."/>
            <person name="Mondo S."/>
            <person name="Calhoun S."/>
            <person name="Riley R."/>
            <person name="Ohm R."/>
            <person name="LaButti K."/>
            <person name="Andreopoulos B."/>
            <person name="Pangilinan J."/>
            <person name="Nolan M."/>
            <person name="Tritt A."/>
            <person name="Clum A."/>
            <person name="Lipzen A."/>
            <person name="Daum C."/>
            <person name="Barry K."/>
            <person name="Grigoriev I.V."/>
            <person name="Vilgalys R."/>
        </authorList>
    </citation>
    <scope>NUCLEOTIDE SEQUENCE</scope>
    <source>
        <strain evidence="4">PMI_201</strain>
    </source>
</reference>
<evidence type="ECO:0000313" key="4">
    <source>
        <dbReference type="EMBL" id="KAH8700997.1"/>
    </source>
</evidence>
<feature type="transmembrane region" description="Helical" evidence="3">
    <location>
        <begin position="20"/>
        <end position="43"/>
    </location>
</feature>
<evidence type="ECO:0000313" key="5">
    <source>
        <dbReference type="Proteomes" id="UP001201262"/>
    </source>
</evidence>
<proteinExistence type="predicted"/>
<organism evidence="4 5">
    <name type="scientific">Talaromyces proteolyticus</name>
    <dbReference type="NCBI Taxonomy" id="1131652"/>
    <lineage>
        <taxon>Eukaryota</taxon>
        <taxon>Fungi</taxon>
        <taxon>Dikarya</taxon>
        <taxon>Ascomycota</taxon>
        <taxon>Pezizomycotina</taxon>
        <taxon>Eurotiomycetes</taxon>
        <taxon>Eurotiomycetidae</taxon>
        <taxon>Eurotiales</taxon>
        <taxon>Trichocomaceae</taxon>
        <taxon>Talaromyces</taxon>
        <taxon>Talaromyces sect. Bacilispori</taxon>
    </lineage>
</organism>
<evidence type="ECO:0000256" key="1">
    <source>
        <dbReference type="SAM" id="Coils"/>
    </source>
</evidence>
<feature type="coiled-coil region" evidence="1">
    <location>
        <begin position="96"/>
        <end position="144"/>
    </location>
</feature>
<keyword evidence="5" id="KW-1185">Reference proteome</keyword>
<feature type="compositionally biased region" description="Polar residues" evidence="2">
    <location>
        <begin position="296"/>
        <end position="306"/>
    </location>
</feature>
<evidence type="ECO:0000256" key="3">
    <source>
        <dbReference type="SAM" id="Phobius"/>
    </source>
</evidence>
<keyword evidence="3" id="KW-0812">Transmembrane</keyword>
<dbReference type="AlphaFoldDB" id="A0AAD4KXG9"/>
<accession>A0AAD4KXG9</accession>
<feature type="region of interest" description="Disordered" evidence="2">
    <location>
        <begin position="294"/>
        <end position="329"/>
    </location>
</feature>
<dbReference type="RefSeq" id="XP_046074703.1">
    <property type="nucleotide sequence ID" value="XM_046209424.1"/>
</dbReference>
<name>A0AAD4KXG9_9EURO</name>
<comment type="caution">
    <text evidence="4">The sequence shown here is derived from an EMBL/GenBank/DDBJ whole genome shotgun (WGS) entry which is preliminary data.</text>
</comment>
<keyword evidence="3" id="KW-0472">Membrane</keyword>
<gene>
    <name evidence="4" type="ORF">BGW36DRAFT_139198</name>
</gene>
<keyword evidence="3" id="KW-1133">Transmembrane helix</keyword>
<sequence length="391" mass="43085">MMGEKSKPCSFNVLNVGTLLFMLYIVGSTPRFMVISLTLISWLQTKWLEYTSFLEKRRSARLAAAADEVRIQRRKQIADITESIGDNVISLLDKSVRDRELEIENREKALQALQKRLEEREQKVKAAEDRIRKIKLEKVEFKAQNPLGVFGSKVTSDSTPGFGPTSRSSGLDYKPAFGLTSGFGSAAPSLITFTLPSDLLEYAKDLNSDFTCVGVTKKGARCRQNFISSAHKSYAADRIAKMKSSDPGDTFELNALRELADWMLCPRWHRDTLPQGGTIAKRWYNELRDAREKLKSQTQKHANPWTSVNTPSSAITSSSTSSSVGVPSVFSSKSTGTASSVASVQSVSTSYTGSSHHFMSTQGATAAAPETLFKDPAARNLTPLFQAMAQQ</sequence>
<protein>
    <submittedName>
        <fullName evidence="4">Uncharacterized protein</fullName>
    </submittedName>
</protein>
<keyword evidence="1" id="KW-0175">Coiled coil</keyword>